<dbReference type="EMBL" id="JAWIIV010000034">
    <property type="protein sequence ID" value="MEC4722684.1"/>
    <property type="molecule type" value="Genomic_DNA"/>
</dbReference>
<dbReference type="Proteomes" id="UP001352263">
    <property type="component" value="Unassembled WGS sequence"/>
</dbReference>
<keyword evidence="1 4" id="KW-0808">Transferase</keyword>
<dbReference type="PROSITE" id="PS00092">
    <property type="entry name" value="N6_MTASE"/>
    <property type="match status" value="1"/>
</dbReference>
<dbReference type="InterPro" id="IPR002052">
    <property type="entry name" value="DNA_methylase_N6_adenine_CS"/>
</dbReference>
<dbReference type="PANTHER" id="PTHR18895">
    <property type="entry name" value="HEMK METHYLTRANSFERASE"/>
    <property type="match status" value="1"/>
</dbReference>
<keyword evidence="1 4" id="KW-0489">Methyltransferase</keyword>
<dbReference type="GO" id="GO:0032259">
    <property type="term" value="P:methylation"/>
    <property type="evidence" value="ECO:0007669"/>
    <property type="project" value="UniProtKB-KW"/>
</dbReference>
<evidence type="ECO:0000313" key="5">
    <source>
        <dbReference type="Proteomes" id="UP001352263"/>
    </source>
</evidence>
<keyword evidence="5" id="KW-1185">Reference proteome</keyword>
<evidence type="ECO:0000313" key="4">
    <source>
        <dbReference type="EMBL" id="MEC4722684.1"/>
    </source>
</evidence>
<dbReference type="Gene3D" id="3.40.50.150">
    <property type="entry name" value="Vaccinia Virus protein VP39"/>
    <property type="match status" value="1"/>
</dbReference>
<protein>
    <submittedName>
        <fullName evidence="4">Class I SAM-dependent methyltransferase</fullName>
    </submittedName>
</protein>
<dbReference type="Pfam" id="PF05175">
    <property type="entry name" value="MTS"/>
    <property type="match status" value="1"/>
</dbReference>
<dbReference type="SUPFAM" id="SSF53335">
    <property type="entry name" value="S-adenosyl-L-methionine-dependent methyltransferases"/>
    <property type="match status" value="1"/>
</dbReference>
<dbReference type="InterPro" id="IPR029063">
    <property type="entry name" value="SAM-dependent_MTases_sf"/>
</dbReference>
<evidence type="ECO:0000259" key="3">
    <source>
        <dbReference type="Pfam" id="PF05175"/>
    </source>
</evidence>
<dbReference type="RefSeq" id="WP_326509351.1">
    <property type="nucleotide sequence ID" value="NZ_JAWIIV010000034.1"/>
</dbReference>
<evidence type="ECO:0000256" key="2">
    <source>
        <dbReference type="ARBA" id="ARBA00022691"/>
    </source>
</evidence>
<dbReference type="InterPro" id="IPR050320">
    <property type="entry name" value="N5-glutamine_MTase"/>
</dbReference>
<proteinExistence type="predicted"/>
<dbReference type="PANTHER" id="PTHR18895:SF74">
    <property type="entry name" value="MTRF1L RELEASE FACTOR GLUTAMINE METHYLTRANSFERASE"/>
    <property type="match status" value="1"/>
</dbReference>
<sequence>MHTSSLPATGTESDAALVDLGHFLKNEGYRFTTVSPLTHSRVNARKGNELALNLEGIFGWSRPFELSAVSENLVRHMRDAGVIVQEGNRYRSLVRASTLGDQLFFHSAYPTEEVDAIFFGPDTYRFVNAIEQVLPDLCLPVNRAVDIGCGGGPGAISIARLCPSAEVLAVDINHKAIRFTQINSMLAGTAGVHALYSDLLNDVEGSFDLVVANPPYLIDSDRRTYRHGAGSLGEGLSLAIVDSAMKRLSPGGSLLLYTGVAVVNGADQFRSAIERKFRDSKMQWQYKEIDPDIFGEELLHEPYTHADRIAAVVLVAKQEE</sequence>
<dbReference type="CDD" id="cd02440">
    <property type="entry name" value="AdoMet_MTases"/>
    <property type="match status" value="1"/>
</dbReference>
<evidence type="ECO:0000256" key="1">
    <source>
        <dbReference type="ARBA" id="ARBA00022603"/>
    </source>
</evidence>
<name>A0ABU6JHW9_9BURK</name>
<dbReference type="InterPro" id="IPR007848">
    <property type="entry name" value="Small_mtfrase_dom"/>
</dbReference>
<reference evidence="4 5" key="1">
    <citation type="submission" date="2023-10" db="EMBL/GenBank/DDBJ databases">
        <title>Noviherbaspirillum sp. CPCC 100848 genome assembly.</title>
        <authorList>
            <person name="Li X.Y."/>
            <person name="Fang X.M."/>
        </authorList>
    </citation>
    <scope>NUCLEOTIDE SEQUENCE [LARGE SCALE GENOMIC DNA]</scope>
    <source>
        <strain evidence="4 5">CPCC 100848</strain>
    </source>
</reference>
<keyword evidence="2" id="KW-0949">S-adenosyl-L-methionine</keyword>
<accession>A0ABU6JHW9</accession>
<feature type="domain" description="Methyltransferase small" evidence="3">
    <location>
        <begin position="142"/>
        <end position="281"/>
    </location>
</feature>
<comment type="caution">
    <text evidence="4">The sequence shown here is derived from an EMBL/GenBank/DDBJ whole genome shotgun (WGS) entry which is preliminary data.</text>
</comment>
<gene>
    <name evidence="4" type="ORF">RY831_26305</name>
</gene>
<organism evidence="4 5">
    <name type="scientific">Noviherbaspirillum album</name>
    <dbReference type="NCBI Taxonomy" id="3080276"/>
    <lineage>
        <taxon>Bacteria</taxon>
        <taxon>Pseudomonadati</taxon>
        <taxon>Pseudomonadota</taxon>
        <taxon>Betaproteobacteria</taxon>
        <taxon>Burkholderiales</taxon>
        <taxon>Oxalobacteraceae</taxon>
        <taxon>Noviherbaspirillum</taxon>
    </lineage>
</organism>
<dbReference type="GO" id="GO:0008168">
    <property type="term" value="F:methyltransferase activity"/>
    <property type="evidence" value="ECO:0007669"/>
    <property type="project" value="UniProtKB-KW"/>
</dbReference>